<feature type="region of interest" description="Disordered" evidence="1">
    <location>
        <begin position="135"/>
        <end position="176"/>
    </location>
</feature>
<proteinExistence type="predicted"/>
<feature type="compositionally biased region" description="Polar residues" evidence="1">
    <location>
        <begin position="160"/>
        <end position="176"/>
    </location>
</feature>
<dbReference type="EMBL" id="LR796386">
    <property type="protein sequence ID" value="CAB4141031.1"/>
    <property type="molecule type" value="Genomic_DNA"/>
</dbReference>
<name>A0A6J5M4A2_9CAUD</name>
<gene>
    <name evidence="2" type="ORF">UFOVP413_10</name>
</gene>
<organism evidence="2">
    <name type="scientific">uncultured Caudovirales phage</name>
    <dbReference type="NCBI Taxonomy" id="2100421"/>
    <lineage>
        <taxon>Viruses</taxon>
        <taxon>Duplodnaviria</taxon>
        <taxon>Heunggongvirae</taxon>
        <taxon>Uroviricota</taxon>
        <taxon>Caudoviricetes</taxon>
        <taxon>Peduoviridae</taxon>
        <taxon>Maltschvirus</taxon>
        <taxon>Maltschvirus maltsch</taxon>
    </lineage>
</organism>
<sequence length="282" mass="31769">MKIISFSFHIGDFLGGTMHMSAEEIGIYTLLLIAHYQYGDSGLPLDENQLARIARVGVKKWRKISPNVISKFEKTESGFVSQRVVAELRRMNEKSSAGKANILKRWNSSHTAVSDSYNGGNTILNPITYNHLEEEKEKEKIDKKEKENFQSTAPPDGVAQATTESKNLKSISKAQNRGSRLPDDWLIPDPWLAEAQRLRPDVAPEKIKAEADIFKDYWIAQSGQKGVKNDWNATWRNWIRRADFRTKHGFNELAGSAKSHGDRYADTIRSGTIAALGLVTDH</sequence>
<reference evidence="2" key="1">
    <citation type="submission" date="2020-04" db="EMBL/GenBank/DDBJ databases">
        <authorList>
            <person name="Chiriac C."/>
            <person name="Salcher M."/>
            <person name="Ghai R."/>
            <person name="Kavagutti S V."/>
        </authorList>
    </citation>
    <scope>NUCLEOTIDE SEQUENCE</scope>
</reference>
<accession>A0A6J5M4A2</accession>
<dbReference type="Pfam" id="PF07120">
    <property type="entry name" value="DUF1376"/>
    <property type="match status" value="1"/>
</dbReference>
<feature type="compositionally biased region" description="Basic and acidic residues" evidence="1">
    <location>
        <begin position="135"/>
        <end position="148"/>
    </location>
</feature>
<evidence type="ECO:0000256" key="1">
    <source>
        <dbReference type="SAM" id="MobiDB-lite"/>
    </source>
</evidence>
<evidence type="ECO:0008006" key="3">
    <source>
        <dbReference type="Google" id="ProtNLM"/>
    </source>
</evidence>
<protein>
    <recommendedName>
        <fullName evidence="3">DUF1376 domain-containing protein</fullName>
    </recommendedName>
</protein>
<evidence type="ECO:0000313" key="2">
    <source>
        <dbReference type="EMBL" id="CAB4141031.1"/>
    </source>
</evidence>
<dbReference type="InterPro" id="IPR010781">
    <property type="entry name" value="DUF1376"/>
</dbReference>